<dbReference type="Pfam" id="PF00583">
    <property type="entry name" value="Acetyltransf_1"/>
    <property type="match status" value="1"/>
</dbReference>
<accession>A0A1H6XUT0</accession>
<proteinExistence type="predicted"/>
<reference evidence="4 5" key="1">
    <citation type="submission" date="2016-10" db="EMBL/GenBank/DDBJ databases">
        <authorList>
            <person name="de Groot N.N."/>
        </authorList>
    </citation>
    <scope>NUCLEOTIDE SEQUENCE [LARGE SCALE GENOMIC DNA]</scope>
    <source>
        <strain evidence="4 5">DSM 26515</strain>
    </source>
</reference>
<gene>
    <name evidence="4" type="ORF">SAMN04487997_3013</name>
</gene>
<dbReference type="PANTHER" id="PTHR43877">
    <property type="entry name" value="AMINOALKYLPHOSPHONATE N-ACETYLTRANSFERASE-RELATED-RELATED"/>
    <property type="match status" value="1"/>
</dbReference>
<dbReference type="InterPro" id="IPR016181">
    <property type="entry name" value="Acyl_CoA_acyltransferase"/>
</dbReference>
<keyword evidence="1 4" id="KW-0808">Transferase</keyword>
<sequence length="162" mass="17313">MIITTGRLDDPEVVGLLRLHLAAMHVHSPPGTVHALDLAALKHPDVSFFTAWEGGDLLGCGALRRLAVDHGEIKSMRTAPQHVRKGVAAGLLRHMIKVARQRAYLRLSLETGSGDAFQGAVALYEKFGFVRGEAFGGYVASGFNQFFHLPLQAVGADGTVSG</sequence>
<dbReference type="PROSITE" id="PS51186">
    <property type="entry name" value="GNAT"/>
    <property type="match status" value="1"/>
</dbReference>
<evidence type="ECO:0000259" key="3">
    <source>
        <dbReference type="PROSITE" id="PS51186"/>
    </source>
</evidence>
<name>A0A1H6XUT0_9GAMM</name>
<dbReference type="RefSeq" id="WP_091337253.1">
    <property type="nucleotide sequence ID" value="NZ_FNYC01000006.1"/>
</dbReference>
<evidence type="ECO:0000256" key="2">
    <source>
        <dbReference type="ARBA" id="ARBA00023315"/>
    </source>
</evidence>
<dbReference type="PANTHER" id="PTHR43877:SF5">
    <property type="entry name" value="BLL8307 PROTEIN"/>
    <property type="match status" value="1"/>
</dbReference>
<keyword evidence="5" id="KW-1185">Reference proteome</keyword>
<feature type="domain" description="N-acetyltransferase" evidence="3">
    <location>
        <begin position="3"/>
        <end position="152"/>
    </location>
</feature>
<dbReference type="EMBL" id="FNYC01000006">
    <property type="protein sequence ID" value="SEJ32781.1"/>
    <property type="molecule type" value="Genomic_DNA"/>
</dbReference>
<dbReference type="STRING" id="529704.SAMN02927913_2428"/>
<dbReference type="AlphaFoldDB" id="A0A1H6XUT0"/>
<organism evidence="4 5">
    <name type="scientific">Frateuria terrea</name>
    <dbReference type="NCBI Taxonomy" id="529704"/>
    <lineage>
        <taxon>Bacteria</taxon>
        <taxon>Pseudomonadati</taxon>
        <taxon>Pseudomonadota</taxon>
        <taxon>Gammaproteobacteria</taxon>
        <taxon>Lysobacterales</taxon>
        <taxon>Rhodanobacteraceae</taxon>
        <taxon>Frateuria</taxon>
    </lineage>
</organism>
<dbReference type="InterPro" id="IPR000182">
    <property type="entry name" value="GNAT_dom"/>
</dbReference>
<dbReference type="SUPFAM" id="SSF55729">
    <property type="entry name" value="Acyl-CoA N-acyltransferases (Nat)"/>
    <property type="match status" value="1"/>
</dbReference>
<dbReference type="GO" id="GO:0016747">
    <property type="term" value="F:acyltransferase activity, transferring groups other than amino-acyl groups"/>
    <property type="evidence" value="ECO:0007669"/>
    <property type="project" value="InterPro"/>
</dbReference>
<protein>
    <submittedName>
        <fullName evidence="4">Putative acetyltransferase</fullName>
    </submittedName>
</protein>
<evidence type="ECO:0000256" key="1">
    <source>
        <dbReference type="ARBA" id="ARBA00022679"/>
    </source>
</evidence>
<evidence type="ECO:0000313" key="5">
    <source>
        <dbReference type="Proteomes" id="UP000199420"/>
    </source>
</evidence>
<dbReference type="InterPro" id="IPR050832">
    <property type="entry name" value="Bact_Acetyltransf"/>
</dbReference>
<evidence type="ECO:0000313" key="4">
    <source>
        <dbReference type="EMBL" id="SEJ32781.1"/>
    </source>
</evidence>
<keyword evidence="2" id="KW-0012">Acyltransferase</keyword>
<dbReference type="Proteomes" id="UP000199420">
    <property type="component" value="Unassembled WGS sequence"/>
</dbReference>
<dbReference type="Gene3D" id="3.40.630.30">
    <property type="match status" value="1"/>
</dbReference>
<dbReference type="OrthoDB" id="9803233at2"/>
<dbReference type="CDD" id="cd04301">
    <property type="entry name" value="NAT_SF"/>
    <property type="match status" value="1"/>
</dbReference>